<feature type="non-terminal residue" evidence="2">
    <location>
        <position position="299"/>
    </location>
</feature>
<proteinExistence type="predicted"/>
<dbReference type="PANTHER" id="PTHR16026">
    <property type="entry name" value="CARTILAGE ACIDIC PROTEIN 1"/>
    <property type="match status" value="1"/>
</dbReference>
<organism evidence="2">
    <name type="scientific">marine metagenome</name>
    <dbReference type="NCBI Taxonomy" id="408172"/>
    <lineage>
        <taxon>unclassified sequences</taxon>
        <taxon>metagenomes</taxon>
        <taxon>ecological metagenomes</taxon>
    </lineage>
</organism>
<dbReference type="InterPro" id="IPR013517">
    <property type="entry name" value="FG-GAP"/>
</dbReference>
<dbReference type="AlphaFoldDB" id="A0A382JQZ2"/>
<evidence type="ECO:0000313" key="2">
    <source>
        <dbReference type="EMBL" id="SVC14248.1"/>
    </source>
</evidence>
<sequence>MSDRRAANIAFVFVLTACLFGMAKPTVSAAPLQWHDLGHYREAKVNQPLGQASGFSLLSAKVAGVEFTNRLARARMVNANLLNGAGVAAGDIDGDGLCDLYLCSLDGDNGLFKNLGDWKFKNITAEAGVGAPGMSSTGAAFGDLDGDGDLDLFVTSCGGPNALFINDGSGRFTNRTKAAGVEALKIGSTSVAIGDVDGDGDLDIYVANYGEISVLRSGGSVSVRTINGKQVVTGRYANRIRIMGGEMVEVGEPDFLYINDGGGTFTKVNWADGNWLDENGEPIKKEFWDLGLSVMIRDV</sequence>
<dbReference type="InterPro" id="IPR028994">
    <property type="entry name" value="Integrin_alpha_N"/>
</dbReference>
<name>A0A382JQZ2_9ZZZZ</name>
<dbReference type="PROSITE" id="PS51257">
    <property type="entry name" value="PROKAR_LIPOPROTEIN"/>
    <property type="match status" value="1"/>
</dbReference>
<keyword evidence="1" id="KW-0732">Signal</keyword>
<dbReference type="Gene3D" id="2.130.10.130">
    <property type="entry name" value="Integrin alpha, N-terminal"/>
    <property type="match status" value="1"/>
</dbReference>
<dbReference type="EMBL" id="UINC01075754">
    <property type="protein sequence ID" value="SVC14248.1"/>
    <property type="molecule type" value="Genomic_DNA"/>
</dbReference>
<evidence type="ECO:0008006" key="3">
    <source>
        <dbReference type="Google" id="ProtNLM"/>
    </source>
</evidence>
<dbReference type="Pfam" id="PF13517">
    <property type="entry name" value="FG-GAP_3"/>
    <property type="match status" value="1"/>
</dbReference>
<protein>
    <recommendedName>
        <fullName evidence="3">ASPIC/UnbV domain-containing protein</fullName>
    </recommendedName>
</protein>
<reference evidence="2" key="1">
    <citation type="submission" date="2018-05" db="EMBL/GenBank/DDBJ databases">
        <authorList>
            <person name="Lanie J.A."/>
            <person name="Ng W.-L."/>
            <person name="Kazmierczak K.M."/>
            <person name="Andrzejewski T.M."/>
            <person name="Davidsen T.M."/>
            <person name="Wayne K.J."/>
            <person name="Tettelin H."/>
            <person name="Glass J.I."/>
            <person name="Rusch D."/>
            <person name="Podicherti R."/>
            <person name="Tsui H.-C.T."/>
            <person name="Winkler M.E."/>
        </authorList>
    </citation>
    <scope>NUCLEOTIDE SEQUENCE</scope>
</reference>
<dbReference type="InterPro" id="IPR027039">
    <property type="entry name" value="Crtac1"/>
</dbReference>
<dbReference type="PANTHER" id="PTHR16026:SF0">
    <property type="entry name" value="CARTILAGE ACIDIC PROTEIN 1"/>
    <property type="match status" value="1"/>
</dbReference>
<gene>
    <name evidence="2" type="ORF">METZ01_LOCUS267102</name>
</gene>
<evidence type="ECO:0000256" key="1">
    <source>
        <dbReference type="ARBA" id="ARBA00022729"/>
    </source>
</evidence>
<dbReference type="SUPFAM" id="SSF69318">
    <property type="entry name" value="Integrin alpha N-terminal domain"/>
    <property type="match status" value="1"/>
</dbReference>
<accession>A0A382JQZ2</accession>